<comment type="similarity">
    <text evidence="3 9">Belongs to the aldose epimerase family.</text>
</comment>
<comment type="subunit">
    <text evidence="4">Monomer.</text>
</comment>
<gene>
    <name evidence="14" type="ORF">AVDCRST_MAG36-1071</name>
</gene>
<dbReference type="GO" id="GO:0004034">
    <property type="term" value="F:aldose 1-epimerase activity"/>
    <property type="evidence" value="ECO:0007669"/>
    <property type="project" value="UniProtKB-EC"/>
</dbReference>
<feature type="active site" description="Proton acceptor" evidence="10">
    <location>
        <position position="364"/>
    </location>
</feature>
<evidence type="ECO:0000256" key="5">
    <source>
        <dbReference type="ARBA" id="ARBA00022490"/>
    </source>
</evidence>
<keyword evidence="13" id="KW-0732">Signal</keyword>
<evidence type="ECO:0000256" key="4">
    <source>
        <dbReference type="ARBA" id="ARBA00011245"/>
    </source>
</evidence>
<comment type="catalytic activity">
    <reaction evidence="9">
        <text>alpha-D-glucose = beta-D-glucose</text>
        <dbReference type="Rhea" id="RHEA:10264"/>
        <dbReference type="ChEBI" id="CHEBI:15903"/>
        <dbReference type="ChEBI" id="CHEBI:17925"/>
        <dbReference type="EC" id="5.1.3.3"/>
    </reaction>
</comment>
<feature type="binding site" evidence="12">
    <location>
        <begin position="127"/>
        <end position="128"/>
    </location>
    <ligand>
        <name>beta-D-galactose</name>
        <dbReference type="ChEBI" id="CHEBI:27667"/>
    </ligand>
</feature>
<dbReference type="CDD" id="cd09019">
    <property type="entry name" value="galactose_mutarotase_like"/>
    <property type="match status" value="1"/>
</dbReference>
<dbReference type="SUPFAM" id="SSF74650">
    <property type="entry name" value="Galactose mutarotase-like"/>
    <property type="match status" value="1"/>
</dbReference>
<accession>A0A6J4LNM2</accession>
<feature type="binding site" evidence="11">
    <location>
        <position position="299"/>
    </location>
    <ligand>
        <name>beta-D-galactose</name>
        <dbReference type="ChEBI" id="CHEBI:27667"/>
    </ligand>
</feature>
<protein>
    <recommendedName>
        <fullName evidence="9">Aldose 1-epimerase</fullName>
        <ecNumber evidence="9">5.1.3.3</ecNumber>
    </recommendedName>
</protein>
<dbReference type="InterPro" id="IPR014718">
    <property type="entry name" value="GH-type_carb-bd"/>
</dbReference>
<comment type="pathway">
    <text evidence="2 9">Carbohydrate metabolism; hexose metabolism.</text>
</comment>
<dbReference type="EC" id="5.1.3.3" evidence="9"/>
<dbReference type="InterPro" id="IPR011013">
    <property type="entry name" value="Gal_mutarotase_sf_dom"/>
</dbReference>
<keyword evidence="5" id="KW-0963">Cytoplasm</keyword>
<dbReference type="PIRSF" id="PIRSF005096">
    <property type="entry name" value="GALM"/>
    <property type="match status" value="1"/>
</dbReference>
<dbReference type="UniPathway" id="UPA00242"/>
<feature type="signal peptide" evidence="13">
    <location>
        <begin position="1"/>
        <end position="28"/>
    </location>
</feature>
<feature type="active site" description="Proton donor" evidence="10">
    <location>
        <position position="227"/>
    </location>
</feature>
<dbReference type="PANTHER" id="PTHR10091:SF0">
    <property type="entry name" value="GALACTOSE MUTAROTASE"/>
    <property type="match status" value="1"/>
</dbReference>
<keyword evidence="6" id="KW-0597">Phosphoprotein</keyword>
<dbReference type="Gene3D" id="2.70.98.10">
    <property type="match status" value="1"/>
</dbReference>
<dbReference type="InterPro" id="IPR047215">
    <property type="entry name" value="Galactose_mutarotase-like"/>
</dbReference>
<keyword evidence="7 9" id="KW-0413">Isomerase</keyword>
<evidence type="ECO:0000256" key="13">
    <source>
        <dbReference type="SAM" id="SignalP"/>
    </source>
</evidence>
<dbReference type="GO" id="GO:0005737">
    <property type="term" value="C:cytoplasm"/>
    <property type="evidence" value="ECO:0007669"/>
    <property type="project" value="UniProtKB-SubCell"/>
</dbReference>
<dbReference type="GO" id="GO:0030246">
    <property type="term" value="F:carbohydrate binding"/>
    <property type="evidence" value="ECO:0007669"/>
    <property type="project" value="InterPro"/>
</dbReference>
<evidence type="ECO:0000256" key="9">
    <source>
        <dbReference type="PIRNR" id="PIRNR005096"/>
    </source>
</evidence>
<comment type="subcellular location">
    <subcellularLocation>
        <location evidence="1">Cytoplasm</location>
    </subcellularLocation>
</comment>
<proteinExistence type="inferred from homology"/>
<evidence type="ECO:0000256" key="3">
    <source>
        <dbReference type="ARBA" id="ARBA00006206"/>
    </source>
</evidence>
<dbReference type="InterPro" id="IPR008183">
    <property type="entry name" value="Aldose_1/G6P_1-epimerase"/>
</dbReference>
<dbReference type="GO" id="GO:0033499">
    <property type="term" value="P:galactose catabolic process via UDP-galactose, Leloir pathway"/>
    <property type="evidence" value="ECO:0007669"/>
    <property type="project" value="TreeGrafter"/>
</dbReference>
<dbReference type="FunFam" id="2.70.98.10:FF:000003">
    <property type="entry name" value="Aldose 1-epimerase"/>
    <property type="match status" value="1"/>
</dbReference>
<evidence type="ECO:0000256" key="6">
    <source>
        <dbReference type="ARBA" id="ARBA00022553"/>
    </source>
</evidence>
<evidence type="ECO:0000256" key="11">
    <source>
        <dbReference type="PIRSR" id="PIRSR005096-2"/>
    </source>
</evidence>
<dbReference type="PANTHER" id="PTHR10091">
    <property type="entry name" value="ALDOSE-1-EPIMERASE"/>
    <property type="match status" value="1"/>
</dbReference>
<dbReference type="EMBL" id="CADCUH010000064">
    <property type="protein sequence ID" value="CAA9333837.1"/>
    <property type="molecule type" value="Genomic_DNA"/>
</dbReference>
<dbReference type="GO" id="GO:0006006">
    <property type="term" value="P:glucose metabolic process"/>
    <property type="evidence" value="ECO:0007669"/>
    <property type="project" value="TreeGrafter"/>
</dbReference>
<evidence type="ECO:0000256" key="2">
    <source>
        <dbReference type="ARBA" id="ARBA00005028"/>
    </source>
</evidence>
<evidence type="ECO:0000256" key="12">
    <source>
        <dbReference type="PIRSR" id="PIRSR005096-3"/>
    </source>
</evidence>
<evidence type="ECO:0000256" key="7">
    <source>
        <dbReference type="ARBA" id="ARBA00023235"/>
    </source>
</evidence>
<evidence type="ECO:0000256" key="10">
    <source>
        <dbReference type="PIRSR" id="PIRSR005096-1"/>
    </source>
</evidence>
<dbReference type="Pfam" id="PF01263">
    <property type="entry name" value="Aldose_epim"/>
    <property type="match status" value="1"/>
</dbReference>
<evidence type="ECO:0000313" key="14">
    <source>
        <dbReference type="EMBL" id="CAA9333837.1"/>
    </source>
</evidence>
<keyword evidence="8 9" id="KW-0119">Carbohydrate metabolism</keyword>
<evidence type="ECO:0000256" key="1">
    <source>
        <dbReference type="ARBA" id="ARBA00004496"/>
    </source>
</evidence>
<dbReference type="AlphaFoldDB" id="A0A6J4LNM2"/>
<dbReference type="NCBIfam" id="NF008277">
    <property type="entry name" value="PRK11055.1"/>
    <property type="match status" value="1"/>
</dbReference>
<reference evidence="14" key="1">
    <citation type="submission" date="2020-02" db="EMBL/GenBank/DDBJ databases">
        <authorList>
            <person name="Meier V. D."/>
        </authorList>
    </citation>
    <scope>NUCLEOTIDE SEQUENCE</scope>
    <source>
        <strain evidence="14">AVDCRST_MAG36</strain>
    </source>
</reference>
<sequence length="399" mass="43387">MSARARVALAATVAAGLAASIAPAPSTAAPASSAPAAAVKAATAERATIRKDSFGRTPGGRQVDRYTLTNTRGMVMKVITFGGVIQKLRVPDRDGKLRNVVLGFDNVADYAADTDPYFGSIIGRYGNRIAGGEFTLDGETYTLPKNNGPNTLHGGNRGFDDRLWRADPVRRNGKVGLALRLTSRDGEQGFPGRLRVKVTYLLRNDNSVKIRYKARTDEPTVVNLTQHSYFNLQGEGSGSIYDHRLKIAANRFTPVDATLIPTGQRRKVAGTPFDFRQAKPIGRDIRDATRQILFGQGFDHNWVLRDPGPDLHLAASLRDPSSGRTLKILTEEPGIQFYSGNFLDGTLVGTSGTVYRQGDGLALETQHFPDSPNQPGFPSTVLRPGDVYDTRTVWEFGAR</sequence>
<dbReference type="InterPro" id="IPR015443">
    <property type="entry name" value="Aldose_1-epimerase"/>
</dbReference>
<name>A0A6J4LNM2_9ACTN</name>
<organism evidence="14">
    <name type="scientific">uncultured Nocardioidaceae bacterium</name>
    <dbReference type="NCBI Taxonomy" id="253824"/>
    <lineage>
        <taxon>Bacteria</taxon>
        <taxon>Bacillati</taxon>
        <taxon>Actinomycetota</taxon>
        <taxon>Actinomycetes</taxon>
        <taxon>Propionibacteriales</taxon>
        <taxon>Nocardioidaceae</taxon>
        <taxon>environmental samples</taxon>
    </lineage>
</organism>
<evidence type="ECO:0000256" key="8">
    <source>
        <dbReference type="ARBA" id="ARBA00023277"/>
    </source>
</evidence>
<feature type="chain" id="PRO_5038927480" description="Aldose 1-epimerase" evidence="13">
    <location>
        <begin position="29"/>
        <end position="399"/>
    </location>
</feature>
<feature type="binding site" evidence="12">
    <location>
        <begin position="227"/>
        <end position="229"/>
    </location>
    <ligand>
        <name>beta-D-galactose</name>
        <dbReference type="ChEBI" id="CHEBI:27667"/>
    </ligand>
</feature>